<reference evidence="1 2" key="1">
    <citation type="submission" date="2018-06" db="EMBL/GenBank/DDBJ databases">
        <authorList>
            <consortium name="Pathogen Informatics"/>
            <person name="Doyle S."/>
        </authorList>
    </citation>
    <scope>NUCLEOTIDE SEQUENCE [LARGE SCALE GENOMIC DNA]</scope>
    <source>
        <strain evidence="1 2">NCTC10801</strain>
    </source>
</reference>
<dbReference type="AlphaFoldDB" id="A0A380TXY1"/>
<dbReference type="EMBL" id="UFRQ01000003">
    <property type="protein sequence ID" value="SUT93548.1"/>
    <property type="molecule type" value="Genomic_DNA"/>
</dbReference>
<organism evidence="1 2">
    <name type="scientific">[Actinobacillus] rossii</name>
    <dbReference type="NCBI Taxonomy" id="123820"/>
    <lineage>
        <taxon>Bacteria</taxon>
        <taxon>Pseudomonadati</taxon>
        <taxon>Pseudomonadota</taxon>
        <taxon>Gammaproteobacteria</taxon>
        <taxon>Pasteurellales</taxon>
        <taxon>Pasteurellaceae</taxon>
    </lineage>
</organism>
<dbReference type="Proteomes" id="UP000254649">
    <property type="component" value="Unassembled WGS sequence"/>
</dbReference>
<accession>A0A380TXY1</accession>
<protein>
    <submittedName>
        <fullName evidence="1">Uncharacterized protein</fullName>
    </submittedName>
</protein>
<gene>
    <name evidence="1" type="ORF">NCTC10801_01967</name>
</gene>
<keyword evidence="2" id="KW-1185">Reference proteome</keyword>
<evidence type="ECO:0000313" key="2">
    <source>
        <dbReference type="Proteomes" id="UP000254649"/>
    </source>
</evidence>
<name>A0A380TXY1_9PAST</name>
<evidence type="ECO:0000313" key="1">
    <source>
        <dbReference type="EMBL" id="SUT93548.1"/>
    </source>
</evidence>
<proteinExistence type="predicted"/>
<sequence>MISEKDKQAILNGAYCVSRKGYKCKFVGNAANTDDYTHTFIYLNKEGLIYTLMKLNHNFKNYEKMDSDFDVVGLWEDKPEPFNLDKALAGEPVMVRSGKKAYITAMPPEYKGQYPLMGYVVEPENVNGIESYSWTLKGRSSLRTQSHQYDIVGMWKEPESVSNTVTLTLPCSLREPKDAMWVVYPYGCNKSVYGKDITSDIFAQGPYFASKADAQAWFDAMQNNRR</sequence>
<dbReference type="OrthoDB" id="5685660at2"/>